<feature type="signal peptide" evidence="2">
    <location>
        <begin position="1"/>
        <end position="21"/>
    </location>
</feature>
<evidence type="ECO:0000256" key="1">
    <source>
        <dbReference type="ARBA" id="ARBA00022729"/>
    </source>
</evidence>
<dbReference type="InterPro" id="IPR006179">
    <property type="entry name" value="5_nucleotidase/apyrase"/>
</dbReference>
<dbReference type="RefSeq" id="WP_264883694.1">
    <property type="nucleotide sequence ID" value="NZ_JAPDOB010000002.1"/>
</dbReference>
<sequence length="566" mass="58395">MTSLPISRRSLLACSAGLLLAGCATTPQPRTAPTGLVEVQILGLNDFHGNLETPAAPVDIARGDGSKLTTRAGGAAALAATLQRLRAGHPSVTVAAGDLIGASPLTSAYFLDEPSIRALSMAGLEVASVGNHEFDKGAAELTRMQRGGCDKHTSRVPCRLEPFAGAGFTYLAANVVTERGTTLFPATTVKQVGPVRVGFIGMTLKETQTLVTPAGVAGLRFTDEAATANALVPTLRAQGADVIVLLFHQGGRVPDVYREHGCNGLSGDLLPILDKLDPSISIVVSGHTHQAYACQLQAGGAQRLVTSAGKNGYLVTDIRLTYDPSAKRLLKATAENVPVVGEAADPAITALVNRYAAAARPAAERPVGKLAGPALKDAEDGESPAAALIADAQLAATRPAGRGGAQLSFINASGVRTDLKPRADGTITYGDIFALQPFGNNLVVKTLTGAQLKALLEQQFKVEGGKIRVGSLLVPSAGFAFAYDLARPDGQRITAATLNGRPIDPAARYRVTVNNFLASGGDGFSVLAQGTDAFDAGLDLDALEAWLATNPPLPKVGRVRTAATAG</sequence>
<feature type="domain" description="Calcineurin-like phosphoesterase" evidence="3">
    <location>
        <begin position="41"/>
        <end position="290"/>
    </location>
</feature>
<feature type="chain" id="PRO_5045003655" evidence="2">
    <location>
        <begin position="22"/>
        <end position="566"/>
    </location>
</feature>
<dbReference type="InterPro" id="IPR004843">
    <property type="entry name" value="Calcineurin-like_PHP"/>
</dbReference>
<dbReference type="SUPFAM" id="SSF55816">
    <property type="entry name" value="5'-nucleotidase (syn. UDP-sugar hydrolase), C-terminal domain"/>
    <property type="match status" value="1"/>
</dbReference>
<dbReference type="InterPro" id="IPR029052">
    <property type="entry name" value="Metallo-depent_PP-like"/>
</dbReference>
<dbReference type="SUPFAM" id="SSF56300">
    <property type="entry name" value="Metallo-dependent phosphatases"/>
    <property type="match status" value="1"/>
</dbReference>
<dbReference type="EMBL" id="JAPDOB010000002">
    <property type="protein sequence ID" value="MCW3798702.1"/>
    <property type="molecule type" value="Genomic_DNA"/>
</dbReference>
<protein>
    <submittedName>
        <fullName evidence="5">Bifunctional metallophosphatase/5'-nucleotidase</fullName>
    </submittedName>
</protein>
<proteinExistence type="inferred from homology"/>
<comment type="caution">
    <text evidence="5">The sequence shown here is derived from an EMBL/GenBank/DDBJ whole genome shotgun (WGS) entry which is preliminary data.</text>
</comment>
<evidence type="ECO:0000259" key="4">
    <source>
        <dbReference type="Pfam" id="PF02872"/>
    </source>
</evidence>
<comment type="similarity">
    <text evidence="2">Belongs to the 5'-nucleotidase family.</text>
</comment>
<dbReference type="Pfam" id="PF00149">
    <property type="entry name" value="Metallophos"/>
    <property type="match status" value="1"/>
</dbReference>
<dbReference type="PANTHER" id="PTHR11575">
    <property type="entry name" value="5'-NUCLEOTIDASE-RELATED"/>
    <property type="match status" value="1"/>
</dbReference>
<dbReference type="PROSITE" id="PS51318">
    <property type="entry name" value="TAT"/>
    <property type="match status" value="1"/>
</dbReference>
<dbReference type="InterPro" id="IPR036907">
    <property type="entry name" value="5'-Nucleotdase_C_sf"/>
</dbReference>
<accession>A0ABT3JI23</accession>
<evidence type="ECO:0000256" key="2">
    <source>
        <dbReference type="RuleBase" id="RU362119"/>
    </source>
</evidence>
<keyword evidence="2" id="KW-0378">Hydrolase</keyword>
<name>A0ABT3JI23_9SPHN</name>
<evidence type="ECO:0000313" key="6">
    <source>
        <dbReference type="Proteomes" id="UP001526246"/>
    </source>
</evidence>
<keyword evidence="2" id="KW-0547">Nucleotide-binding</keyword>
<reference evidence="5 6" key="1">
    <citation type="submission" date="2022-10" db="EMBL/GenBank/DDBJ databases">
        <title>Sphingomonas sp.</title>
        <authorList>
            <person name="Jin C."/>
        </authorList>
    </citation>
    <scope>NUCLEOTIDE SEQUENCE [LARGE SCALE GENOMIC DNA]</scope>
    <source>
        <strain evidence="5 6">BN140010</strain>
    </source>
</reference>
<feature type="domain" description="5'-Nucleotidase C-terminal" evidence="4">
    <location>
        <begin position="372"/>
        <end position="528"/>
    </location>
</feature>
<dbReference type="Pfam" id="PF02872">
    <property type="entry name" value="5_nucleotid_C"/>
    <property type="match status" value="1"/>
</dbReference>
<keyword evidence="1 2" id="KW-0732">Signal</keyword>
<dbReference type="Gene3D" id="3.90.780.10">
    <property type="entry name" value="5'-Nucleotidase, C-terminal domain"/>
    <property type="match status" value="1"/>
</dbReference>
<dbReference type="Gene3D" id="3.60.21.10">
    <property type="match status" value="1"/>
</dbReference>
<dbReference type="InterPro" id="IPR006311">
    <property type="entry name" value="TAT_signal"/>
</dbReference>
<dbReference type="Proteomes" id="UP001526246">
    <property type="component" value="Unassembled WGS sequence"/>
</dbReference>
<evidence type="ECO:0000259" key="3">
    <source>
        <dbReference type="Pfam" id="PF00149"/>
    </source>
</evidence>
<gene>
    <name evidence="5" type="ORF">OMW55_12875</name>
</gene>
<dbReference type="PRINTS" id="PR01607">
    <property type="entry name" value="APYRASEFAMLY"/>
</dbReference>
<organism evidence="5 6">
    <name type="scientific">Sphingomonas arvum</name>
    <dbReference type="NCBI Taxonomy" id="2992113"/>
    <lineage>
        <taxon>Bacteria</taxon>
        <taxon>Pseudomonadati</taxon>
        <taxon>Pseudomonadota</taxon>
        <taxon>Alphaproteobacteria</taxon>
        <taxon>Sphingomonadales</taxon>
        <taxon>Sphingomonadaceae</taxon>
        <taxon>Sphingomonas</taxon>
    </lineage>
</organism>
<dbReference type="PANTHER" id="PTHR11575:SF24">
    <property type="entry name" value="5'-NUCLEOTIDASE"/>
    <property type="match status" value="1"/>
</dbReference>
<evidence type="ECO:0000313" key="5">
    <source>
        <dbReference type="EMBL" id="MCW3798702.1"/>
    </source>
</evidence>
<keyword evidence="6" id="KW-1185">Reference proteome</keyword>
<dbReference type="InterPro" id="IPR008334">
    <property type="entry name" value="5'-Nucleotdase_C"/>
</dbReference>